<comment type="caution">
    <text evidence="2">The sequence shown here is derived from an EMBL/GenBank/DDBJ whole genome shotgun (WGS) entry which is preliminary data.</text>
</comment>
<dbReference type="GO" id="GO:0003824">
    <property type="term" value="F:catalytic activity"/>
    <property type="evidence" value="ECO:0007669"/>
    <property type="project" value="InterPro"/>
</dbReference>
<dbReference type="PANTHER" id="PTHR42905">
    <property type="entry name" value="PHOSPHOENOLPYRUVATE CARBOXYLASE"/>
    <property type="match status" value="1"/>
</dbReference>
<reference evidence="2 3" key="1">
    <citation type="journal article" date="2016" name="Front. Microbiol.">
        <title>Genome and transcriptome sequences reveal the specific parasitism of the nematophagous Purpureocillium lilacinum 36-1.</title>
        <authorList>
            <person name="Xie J."/>
            <person name="Li S."/>
            <person name="Mo C."/>
            <person name="Xiao X."/>
            <person name="Peng D."/>
            <person name="Wang G."/>
            <person name="Xiao Y."/>
        </authorList>
    </citation>
    <scope>NUCLEOTIDE SEQUENCE [LARGE SCALE GENOMIC DNA]</scope>
    <source>
        <strain evidence="2 3">36-1</strain>
    </source>
</reference>
<evidence type="ECO:0000313" key="2">
    <source>
        <dbReference type="EMBL" id="PWI68185.1"/>
    </source>
</evidence>
<dbReference type="AlphaFoldDB" id="A0A2U3E0Z5"/>
<name>A0A2U3E0Z5_PURLI</name>
<feature type="region of interest" description="Disordered" evidence="1">
    <location>
        <begin position="386"/>
        <end position="405"/>
    </location>
</feature>
<dbReference type="SUPFAM" id="SSF51621">
    <property type="entry name" value="Phosphoenolpyruvate/pyruvate domain"/>
    <property type="match status" value="1"/>
</dbReference>
<proteinExistence type="predicted"/>
<evidence type="ECO:0008006" key="4">
    <source>
        <dbReference type="Google" id="ProtNLM"/>
    </source>
</evidence>
<evidence type="ECO:0000313" key="3">
    <source>
        <dbReference type="Proteomes" id="UP000245956"/>
    </source>
</evidence>
<dbReference type="Proteomes" id="UP000245956">
    <property type="component" value="Unassembled WGS sequence"/>
</dbReference>
<evidence type="ECO:0000256" key="1">
    <source>
        <dbReference type="SAM" id="MobiDB-lite"/>
    </source>
</evidence>
<organism evidence="2 3">
    <name type="scientific">Purpureocillium lilacinum</name>
    <name type="common">Paecilomyces lilacinus</name>
    <dbReference type="NCBI Taxonomy" id="33203"/>
    <lineage>
        <taxon>Eukaryota</taxon>
        <taxon>Fungi</taxon>
        <taxon>Dikarya</taxon>
        <taxon>Ascomycota</taxon>
        <taxon>Pezizomycotina</taxon>
        <taxon>Sordariomycetes</taxon>
        <taxon>Hypocreomycetidae</taxon>
        <taxon>Hypocreales</taxon>
        <taxon>Ophiocordycipitaceae</taxon>
        <taxon>Purpureocillium</taxon>
    </lineage>
</organism>
<protein>
    <recommendedName>
        <fullName evidence="4">Phosphoenolpyruvate phosphomutase</fullName>
    </recommendedName>
</protein>
<dbReference type="Gene3D" id="3.20.20.60">
    <property type="entry name" value="Phosphoenolpyruvate-binding domains"/>
    <property type="match status" value="1"/>
</dbReference>
<dbReference type="Pfam" id="PF13714">
    <property type="entry name" value="PEP_mutase"/>
    <property type="match status" value="1"/>
</dbReference>
<dbReference type="InterPro" id="IPR015813">
    <property type="entry name" value="Pyrv/PenolPyrv_kinase-like_dom"/>
</dbReference>
<gene>
    <name evidence="2" type="ORF">PCL_01954</name>
</gene>
<dbReference type="InterPro" id="IPR040442">
    <property type="entry name" value="Pyrv_kinase-like_dom_sf"/>
</dbReference>
<sequence>MNDTAMSSSVRSSLAQSRGKIRLVEAHDHTSSDLVRKTVSNDGEMFQGIWISGLTQTTYLGIPDTEMITPLQRASLITFAGVGHHEGSRKLCWAFDADSGGPKTEVPALVAKLLSLGISMAVIEDKEVSQPGAKVNSLAASSASQGQANMYDFSKVITTFKEAAIAEFMVTARIESFTTRTAKNDAVEEMVSVRAALEDALTRAQVYCAAGADAIMIHSKSKQPDEILDFIRRFRVRNRHTPVVVVPTTYSTTPEDVLYSVGANVIIYANHLMRAKIKAANLVSNRILATNPGLFTPEPFLERCASVHNFGCLLARISEMEHRGEKIAQYGKEVQRATAECMQIVLTRLLDSKRSGGADEHITSVADLLRINGSQVTFRLGSASWPEPGVESLSASGQRGEDSEKHSWYSNGWLAAIQDAFTGRIMMCFTRTKAGRSMRQQGSKDV</sequence>
<dbReference type="EMBL" id="LCWV01000015">
    <property type="protein sequence ID" value="PWI68185.1"/>
    <property type="molecule type" value="Genomic_DNA"/>
</dbReference>
<dbReference type="PANTHER" id="PTHR42905:SF7">
    <property type="entry name" value="PHOSPHOENOLPYRUVATE PHOSPHOMUTASE"/>
    <property type="match status" value="1"/>
</dbReference>
<accession>A0A2U3E0Z5</accession>